<evidence type="ECO:0000256" key="1">
    <source>
        <dbReference type="ARBA" id="ARBA00004141"/>
    </source>
</evidence>
<evidence type="ECO:0000256" key="3">
    <source>
        <dbReference type="ARBA" id="ARBA00022692"/>
    </source>
</evidence>
<dbReference type="InterPro" id="IPR001991">
    <property type="entry name" value="Na-dicarboxylate_symporter"/>
</dbReference>
<keyword evidence="8" id="KW-1185">Reference proteome</keyword>
<dbReference type="InterPro" id="IPR036458">
    <property type="entry name" value="Na:dicarbo_symporter_sf"/>
</dbReference>
<reference evidence="7" key="1">
    <citation type="submission" date="2021-08" db="EMBL/GenBank/DDBJ databases">
        <authorList>
            <person name="Sakaguchi M."/>
            <person name="Kikuchi T."/>
            <person name="Urbanczyk H."/>
        </authorList>
    </citation>
    <scope>NUCLEOTIDE SEQUENCE</scope>
    <source>
        <strain evidence="7">020920N</strain>
    </source>
</reference>
<organism evidence="7 8">
    <name type="scientific">Grimontia kaedaensis</name>
    <dbReference type="NCBI Taxonomy" id="2872157"/>
    <lineage>
        <taxon>Bacteria</taxon>
        <taxon>Pseudomonadati</taxon>
        <taxon>Pseudomonadota</taxon>
        <taxon>Gammaproteobacteria</taxon>
        <taxon>Vibrionales</taxon>
        <taxon>Vibrionaceae</taxon>
        <taxon>Grimontia</taxon>
    </lineage>
</organism>
<keyword evidence="2" id="KW-0813">Transport</keyword>
<evidence type="ECO:0000256" key="5">
    <source>
        <dbReference type="ARBA" id="ARBA00023136"/>
    </source>
</evidence>
<dbReference type="EMBL" id="CP082275">
    <property type="protein sequence ID" value="USH04152.1"/>
    <property type="molecule type" value="Genomic_DNA"/>
</dbReference>
<keyword evidence="3 6" id="KW-0812">Transmembrane</keyword>
<dbReference type="Pfam" id="PF00375">
    <property type="entry name" value="SDF"/>
    <property type="match status" value="1"/>
</dbReference>
<evidence type="ECO:0000256" key="6">
    <source>
        <dbReference type="SAM" id="Phobius"/>
    </source>
</evidence>
<accession>A0ABY4WYU2</accession>
<keyword evidence="4 6" id="KW-1133">Transmembrane helix</keyword>
<evidence type="ECO:0000313" key="8">
    <source>
        <dbReference type="Proteomes" id="UP001056255"/>
    </source>
</evidence>
<gene>
    <name evidence="7" type="ORF">K6Q96_12280</name>
</gene>
<evidence type="ECO:0000256" key="2">
    <source>
        <dbReference type="ARBA" id="ARBA00022448"/>
    </source>
</evidence>
<evidence type="ECO:0000256" key="4">
    <source>
        <dbReference type="ARBA" id="ARBA00022989"/>
    </source>
</evidence>
<proteinExistence type="predicted"/>
<keyword evidence="5 6" id="KW-0472">Membrane</keyword>
<dbReference type="Gene3D" id="1.10.3860.10">
    <property type="entry name" value="Sodium:dicarboxylate symporter"/>
    <property type="match status" value="1"/>
</dbReference>
<feature type="transmembrane region" description="Helical" evidence="6">
    <location>
        <begin position="21"/>
        <end position="39"/>
    </location>
</feature>
<dbReference type="Proteomes" id="UP001056255">
    <property type="component" value="Chromosome I"/>
</dbReference>
<name>A0ABY4WYU2_9GAMM</name>
<evidence type="ECO:0000313" key="7">
    <source>
        <dbReference type="EMBL" id="USH04152.1"/>
    </source>
</evidence>
<sequence>MRQTGRTYRSILPRFERSDMNMVALLMNLAPFGVFCLMAKLFTTLGLSAVVSLAEYFFVLAGRPHSQ</sequence>
<dbReference type="SUPFAM" id="SSF118215">
    <property type="entry name" value="Proton glutamate symport protein"/>
    <property type="match status" value="1"/>
</dbReference>
<comment type="subcellular location">
    <subcellularLocation>
        <location evidence="1">Membrane</location>
        <topology evidence="1">Multi-pass membrane protein</topology>
    </subcellularLocation>
</comment>
<protein>
    <submittedName>
        <fullName evidence="7">Dicarboxylate/amino acid:cation symporter</fullName>
    </submittedName>
</protein>